<gene>
    <name evidence="3" type="ORF">ASPCAL12880</name>
</gene>
<dbReference type="Pfam" id="PF23544">
    <property type="entry name" value="AtuA_ferredoxin"/>
    <property type="match status" value="1"/>
</dbReference>
<dbReference type="InterPro" id="IPR010839">
    <property type="entry name" value="AtuA_N"/>
</dbReference>
<dbReference type="STRING" id="454130.A0A0U5GD76"/>
<proteinExistence type="predicted"/>
<dbReference type="PANTHER" id="PTHR47585:SF2">
    <property type="entry name" value="DUF1446 DOMAIN PROTEIN (AFU_ORTHOLOGUE AFUA_6G11420)"/>
    <property type="match status" value="1"/>
</dbReference>
<keyword evidence="4" id="KW-1185">Reference proteome</keyword>
<dbReference type="AlphaFoldDB" id="A0A0U5GD76"/>
<dbReference type="Proteomes" id="UP000054771">
    <property type="component" value="Unassembled WGS sequence"/>
</dbReference>
<name>A0A0U5GD76_ASPCI</name>
<dbReference type="Pfam" id="PF07287">
    <property type="entry name" value="AtuA"/>
    <property type="match status" value="1"/>
</dbReference>
<evidence type="ECO:0000313" key="4">
    <source>
        <dbReference type="Proteomes" id="UP000054771"/>
    </source>
</evidence>
<evidence type="ECO:0000259" key="1">
    <source>
        <dbReference type="Pfam" id="PF07287"/>
    </source>
</evidence>
<protein>
    <recommendedName>
        <fullName evidence="5">DUF1446 domain protein</fullName>
    </recommendedName>
</protein>
<dbReference type="OrthoDB" id="10265871at2759"/>
<feature type="domain" description="Acyclic terpene utilisation N-terminal" evidence="1">
    <location>
        <begin position="9"/>
        <end position="473"/>
    </location>
</feature>
<dbReference type="PANTHER" id="PTHR47585">
    <property type="match status" value="1"/>
</dbReference>
<evidence type="ECO:0008006" key="5">
    <source>
        <dbReference type="Google" id="ProtNLM"/>
    </source>
</evidence>
<dbReference type="EMBL" id="CDMC01000015">
    <property type="protein sequence ID" value="CEL09750.1"/>
    <property type="molecule type" value="Genomic_DNA"/>
</dbReference>
<evidence type="ECO:0000259" key="2">
    <source>
        <dbReference type="Pfam" id="PF23544"/>
    </source>
</evidence>
<dbReference type="InterPro" id="IPR056362">
    <property type="entry name" value="AtuA-like_ferredoxin_dom"/>
</dbReference>
<dbReference type="OMA" id="CNCGFFV"/>
<evidence type="ECO:0000313" key="3">
    <source>
        <dbReference type="EMBL" id="CEL09750.1"/>
    </source>
</evidence>
<reference evidence="4" key="1">
    <citation type="journal article" date="2016" name="Genome Announc.">
        <title>Draft genome sequences of fungus Aspergillus calidoustus.</title>
        <authorList>
            <person name="Horn F."/>
            <person name="Linde J."/>
            <person name="Mattern D.J."/>
            <person name="Walther G."/>
            <person name="Guthke R."/>
            <person name="Scherlach K."/>
            <person name="Martin K."/>
            <person name="Brakhage A.A."/>
            <person name="Petzke L."/>
            <person name="Valiante V."/>
        </authorList>
    </citation>
    <scope>NUCLEOTIDE SEQUENCE [LARGE SCALE GENOMIC DNA]</scope>
    <source>
        <strain evidence="4">SF006504</strain>
    </source>
</reference>
<organism evidence="3 4">
    <name type="scientific">Aspergillus calidoustus</name>
    <dbReference type="NCBI Taxonomy" id="454130"/>
    <lineage>
        <taxon>Eukaryota</taxon>
        <taxon>Fungi</taxon>
        <taxon>Dikarya</taxon>
        <taxon>Ascomycota</taxon>
        <taxon>Pezizomycotina</taxon>
        <taxon>Eurotiomycetes</taxon>
        <taxon>Eurotiomycetidae</taxon>
        <taxon>Eurotiales</taxon>
        <taxon>Aspergillaceae</taxon>
        <taxon>Aspergillus</taxon>
        <taxon>Aspergillus subgen. Nidulantes</taxon>
    </lineage>
</organism>
<accession>A0A0U5GD76</accession>
<sequence>MPSATSRPVRVGGASGGFSDRVHAITQLAQHGECDIIVGDWLSEMTMTVHGVGKARNKAQKSQDARSLSLEERVKTAMFAENFIDCFEPAIPHLYKNKVKLAVNAGASDTEILAEWVKKKCEDAGCPMKVAWIEGDDVSDKVAELAKQGEKFESLVHGRKLEEWGFEPVCAQAYLGGLGIAEALRQGADIVICGRVADASPAIGAAAWWHGWGAEQFDELAGALVAGHLIECASYVCGGYYSAFKDLLKAGKHLNVGFPIAHIHANGETLLTKEANTGGCITVGSVTSQLVYEIQGPLYYNSDVTAQLEGIRMEQAGEDQVRITGVKGLPPPPTAKVGITAPAGYQAEYHVYLVGLDIEEKAKYTEDQIREALGPELLRKFSLLKFHVNGSSPIDARNQDLATVDFRIFAQSPDRDLLRMSNPDGFFRRSMVTFLEGVPGASLGNDMRQAEGKPYYRYWPALLPQSAILQRVHSLYDNNAIIDIPTPKITRQYPRQQPSYETTNPVDLSTFGETVRAPLGYIVLGRGGDKASDCNNGFFVRHDEEWDWLRSFLTIPKIIELLGPEEYKGKPIDRFEIPALRTVHFLLKDHMQGEYNACSSYDTLGKNCMEYLRAKTVDLPKRFLDRGRV</sequence>
<feature type="domain" description="AtuA-like ferredoxin-fold" evidence="2">
    <location>
        <begin position="518"/>
        <end position="615"/>
    </location>
</feature>